<name>A0A8H7E094_9EURO</name>
<sequence>MGDKRCANHEYAEDVDAMILEYLIYNVTKACIDDFAARNVGEMTLQAPHNVLTQLHVLNDYLHIYRAKYKSKEPDEEVRLWMEILELVALVVYRLVKPFPLSTTVTSVAAQRQLAERRQYWLSARQKTSQATEKECAIYKTLNNFNTQPTTTIEKQLPHPTLGSIIPLFFNISAKIAIFIDQSMSEQWIELAAQFMLQAALESCLMLDGSVEGGNPLALSFTWGWIPSTYWDNFDSSDKAGIEAELMINDMFADDRGNQSKGDPAWQKTRLKYMSLLGSLQSRDRLDNRALVTQLRKITDEYPIREFERKVVAFAQEMWEFCRKPLLVQIEEGRVEGMTQCEFEDFKKRIFVQL</sequence>
<comment type="caution">
    <text evidence="1">The sequence shown here is derived from an EMBL/GenBank/DDBJ whole genome shotgun (WGS) entry which is preliminary data.</text>
</comment>
<gene>
    <name evidence="1" type="ORF">GJ744_002684</name>
</gene>
<dbReference type="Proteomes" id="UP000606974">
    <property type="component" value="Unassembled WGS sequence"/>
</dbReference>
<evidence type="ECO:0000313" key="1">
    <source>
        <dbReference type="EMBL" id="KAF7504115.1"/>
    </source>
</evidence>
<proteinExistence type="predicted"/>
<dbReference type="EMBL" id="JAACFV010000149">
    <property type="protein sequence ID" value="KAF7504115.1"/>
    <property type="molecule type" value="Genomic_DNA"/>
</dbReference>
<accession>A0A8H7E094</accession>
<protein>
    <submittedName>
        <fullName evidence="1">Uncharacterized protein</fullName>
    </submittedName>
</protein>
<dbReference type="OrthoDB" id="4149149at2759"/>
<evidence type="ECO:0000313" key="2">
    <source>
        <dbReference type="Proteomes" id="UP000606974"/>
    </source>
</evidence>
<dbReference type="AlphaFoldDB" id="A0A8H7E094"/>
<reference evidence="1" key="1">
    <citation type="submission" date="2020-02" db="EMBL/GenBank/DDBJ databases">
        <authorList>
            <person name="Palmer J.M."/>
        </authorList>
    </citation>
    <scope>NUCLEOTIDE SEQUENCE</scope>
    <source>
        <strain evidence="1">EPUS1.4</strain>
        <tissue evidence="1">Thallus</tissue>
    </source>
</reference>
<organism evidence="1 2">
    <name type="scientific">Endocarpon pusillum</name>
    <dbReference type="NCBI Taxonomy" id="364733"/>
    <lineage>
        <taxon>Eukaryota</taxon>
        <taxon>Fungi</taxon>
        <taxon>Dikarya</taxon>
        <taxon>Ascomycota</taxon>
        <taxon>Pezizomycotina</taxon>
        <taxon>Eurotiomycetes</taxon>
        <taxon>Chaetothyriomycetidae</taxon>
        <taxon>Verrucariales</taxon>
        <taxon>Verrucariaceae</taxon>
        <taxon>Endocarpon</taxon>
    </lineage>
</organism>
<keyword evidence="2" id="KW-1185">Reference proteome</keyword>